<dbReference type="RefSeq" id="XP_011270258.1">
    <property type="nucleotide sequence ID" value="XM_011271956.1"/>
</dbReference>
<protein>
    <recommendedName>
        <fullName evidence="4">PH domain-containing protein</fullName>
    </recommendedName>
</protein>
<dbReference type="Gene3D" id="2.30.29.30">
    <property type="entry name" value="Pleckstrin-homology domain (PH domain)/Phosphotyrosine-binding domain (PTB)"/>
    <property type="match status" value="1"/>
</dbReference>
<dbReference type="OrthoDB" id="6020705at2759"/>
<dbReference type="STRING" id="595528.A0A0D2WM49"/>
<dbReference type="Proteomes" id="UP000008743">
    <property type="component" value="Unassembled WGS sequence"/>
</dbReference>
<dbReference type="SMART" id="SM00233">
    <property type="entry name" value="PH"/>
    <property type="match status" value="1"/>
</dbReference>
<evidence type="ECO:0000256" key="3">
    <source>
        <dbReference type="SAM" id="MobiDB-lite"/>
    </source>
</evidence>
<dbReference type="GO" id="GO:0016020">
    <property type="term" value="C:membrane"/>
    <property type="evidence" value="ECO:0007669"/>
    <property type="project" value="UniProtKB-SubCell"/>
</dbReference>
<dbReference type="PANTHER" id="PTHR14309:SF10">
    <property type="entry name" value="PH DOMAIN-CONTAINING PROTEIN"/>
    <property type="match status" value="1"/>
</dbReference>
<dbReference type="SUPFAM" id="SSF50729">
    <property type="entry name" value="PH domain-like"/>
    <property type="match status" value="1"/>
</dbReference>
<evidence type="ECO:0000256" key="1">
    <source>
        <dbReference type="ARBA" id="ARBA00004370"/>
    </source>
</evidence>
<dbReference type="GO" id="GO:0045595">
    <property type="term" value="P:regulation of cell differentiation"/>
    <property type="evidence" value="ECO:0007669"/>
    <property type="project" value="TreeGrafter"/>
</dbReference>
<feature type="compositionally biased region" description="Polar residues" evidence="3">
    <location>
        <begin position="231"/>
        <end position="250"/>
    </location>
</feature>
<keyword evidence="2" id="KW-0472">Membrane</keyword>
<dbReference type="EMBL" id="KE346363">
    <property type="protein sequence ID" value="KJE91850.1"/>
    <property type="molecule type" value="Genomic_DNA"/>
</dbReference>
<dbReference type="eggNOG" id="KOG1090">
    <property type="taxonomic scope" value="Eukaryota"/>
</dbReference>
<feature type="compositionally biased region" description="Low complexity" evidence="3">
    <location>
        <begin position="19"/>
        <end position="54"/>
    </location>
</feature>
<feature type="compositionally biased region" description="Basic and acidic residues" evidence="3">
    <location>
        <begin position="211"/>
        <end position="228"/>
    </location>
</feature>
<feature type="compositionally biased region" description="Polar residues" evidence="3">
    <location>
        <begin position="167"/>
        <end position="194"/>
    </location>
</feature>
<feature type="region of interest" description="Disordered" evidence="3">
    <location>
        <begin position="1"/>
        <end position="59"/>
    </location>
</feature>
<evidence type="ECO:0000259" key="4">
    <source>
        <dbReference type="PROSITE" id="PS50003"/>
    </source>
</evidence>
<evidence type="ECO:0000313" key="6">
    <source>
        <dbReference type="Proteomes" id="UP000008743"/>
    </source>
</evidence>
<evidence type="ECO:0000313" key="5">
    <source>
        <dbReference type="EMBL" id="KJE91850.1"/>
    </source>
</evidence>
<evidence type="ECO:0000256" key="2">
    <source>
        <dbReference type="ARBA" id="ARBA00023136"/>
    </source>
</evidence>
<keyword evidence="6" id="KW-1185">Reference proteome</keyword>
<feature type="region of interest" description="Disordered" evidence="3">
    <location>
        <begin position="157"/>
        <end position="265"/>
    </location>
</feature>
<accession>A0A0D2WM49</accession>
<proteinExistence type="predicted"/>
<name>A0A0D2WM49_CAPO3</name>
<dbReference type="PhylomeDB" id="A0A0D2WM49"/>
<gene>
    <name evidence="5" type="ORF">CAOG_008647</name>
</gene>
<feature type="domain" description="PH" evidence="4">
    <location>
        <begin position="59"/>
        <end position="158"/>
    </location>
</feature>
<dbReference type="InParanoid" id="A0A0D2WM49"/>
<dbReference type="InterPro" id="IPR011993">
    <property type="entry name" value="PH-like_dom_sf"/>
</dbReference>
<dbReference type="Pfam" id="PF00169">
    <property type="entry name" value="PH"/>
    <property type="match status" value="1"/>
</dbReference>
<dbReference type="PANTHER" id="PTHR14309">
    <property type="entry name" value="EXPRESSED PROTEIN"/>
    <property type="match status" value="1"/>
</dbReference>
<dbReference type="AlphaFoldDB" id="A0A0D2WM49"/>
<organism evidence="5 6">
    <name type="scientific">Capsaspora owczarzaki (strain ATCC 30864)</name>
    <dbReference type="NCBI Taxonomy" id="595528"/>
    <lineage>
        <taxon>Eukaryota</taxon>
        <taxon>Filasterea</taxon>
        <taxon>Capsaspora</taxon>
    </lineage>
</organism>
<dbReference type="InterPro" id="IPR001849">
    <property type="entry name" value="PH_domain"/>
</dbReference>
<dbReference type="FunFam" id="2.30.29.30:FF:000286">
    <property type="entry name" value="PH-protein kinase domain containing protein"/>
    <property type="match status" value="1"/>
</dbReference>
<reference evidence="6" key="1">
    <citation type="submission" date="2011-02" db="EMBL/GenBank/DDBJ databases">
        <title>The Genome Sequence of Capsaspora owczarzaki ATCC 30864.</title>
        <authorList>
            <person name="Russ C."/>
            <person name="Cuomo C."/>
            <person name="Burger G."/>
            <person name="Gray M.W."/>
            <person name="Holland P.W.H."/>
            <person name="King N."/>
            <person name="Lang F.B.F."/>
            <person name="Roger A.J."/>
            <person name="Ruiz-Trillo I."/>
            <person name="Young S.K."/>
            <person name="Zeng Q."/>
            <person name="Gargeya S."/>
            <person name="Alvarado L."/>
            <person name="Berlin A."/>
            <person name="Chapman S.B."/>
            <person name="Chen Z."/>
            <person name="Freedman E."/>
            <person name="Gellesch M."/>
            <person name="Goldberg J."/>
            <person name="Griggs A."/>
            <person name="Gujja S."/>
            <person name="Heilman E."/>
            <person name="Heiman D."/>
            <person name="Howarth C."/>
            <person name="Mehta T."/>
            <person name="Neiman D."/>
            <person name="Pearson M."/>
            <person name="Roberts A."/>
            <person name="Saif S."/>
            <person name="Shea T."/>
            <person name="Shenoy N."/>
            <person name="Sisk P."/>
            <person name="Stolte C."/>
            <person name="Sykes S."/>
            <person name="White J."/>
            <person name="Yandava C."/>
            <person name="Haas B."/>
            <person name="Nusbaum C."/>
            <person name="Birren B."/>
        </authorList>
    </citation>
    <scope>NUCLEOTIDE SEQUENCE</scope>
    <source>
        <strain evidence="6">ATCC 30864</strain>
    </source>
</reference>
<dbReference type="InterPro" id="IPR039680">
    <property type="entry name" value="PLEKHB1/2"/>
</dbReference>
<sequence>MNFLQFFERPPATAPPDASSPHSSMSTSRSGSHSSSGSSHSSTHSNTHSLGLTSNPKSAEHRTGWLTKIGGNIKTWRRRYMILNVLDGKLSYFRTPGDTAPLGVIDVQHSQAVYMAPSCETHREHCIAIATATRTYLMYGDTLNETEAWLHDLRVVGGHHHHHQQQSPTGASPSTTGADDGSSEPSAVLQTTAAAPSARRSVVESDQLAELVKDDAVAPDGDQRRDADQPATVNRQPSPRIASTGSSEATLSDLPLGSTALHSPRWPQQSQLTCEVCSQRFKFDDGSTCTHHPGWTLSAVSTWGLCSLCKMPWTPSGGCTQSRHTFTRSQRSASGSLFSSRAQRSNTTIGLPDASNSAAPLRDVYSKEQCCFALLRMLSAGTSPVTISRWAYRVLIMSFDLLEDGVEQPLLRLISMDESNPLSYDSMLALARELQSAEVR</sequence>
<dbReference type="PROSITE" id="PS50003">
    <property type="entry name" value="PH_DOMAIN"/>
    <property type="match status" value="1"/>
</dbReference>
<comment type="subcellular location">
    <subcellularLocation>
        <location evidence="1">Membrane</location>
    </subcellularLocation>
</comment>